<comment type="catalytic activity">
    <reaction evidence="8">
        <text>L-aspartyl-L-lysine(out) = L-aspartyl-L-lysine(in)</text>
        <dbReference type="Rhea" id="RHEA:79411"/>
        <dbReference type="ChEBI" id="CHEBI:229953"/>
    </reaction>
</comment>
<dbReference type="AlphaFoldDB" id="A0AA39L6T7"/>
<evidence type="ECO:0000256" key="5">
    <source>
        <dbReference type="ARBA" id="ARBA00044884"/>
    </source>
</evidence>
<comment type="catalytic activity">
    <reaction evidence="3">
        <text>L-histidyl-glycine(out) = L-histidyl-glycine(in)</text>
        <dbReference type="Rhea" id="RHEA:79395"/>
        <dbReference type="ChEBI" id="CHEBI:229957"/>
    </reaction>
</comment>
<dbReference type="GO" id="GO:0022857">
    <property type="term" value="F:transmembrane transporter activity"/>
    <property type="evidence" value="ECO:0007669"/>
    <property type="project" value="InterPro"/>
</dbReference>
<evidence type="ECO:0000256" key="15">
    <source>
        <dbReference type="ARBA" id="ARBA00044985"/>
    </source>
</evidence>
<feature type="region of interest" description="Disordered" evidence="19">
    <location>
        <begin position="1"/>
        <end position="44"/>
    </location>
</feature>
<evidence type="ECO:0000256" key="8">
    <source>
        <dbReference type="ARBA" id="ARBA00044898"/>
    </source>
</evidence>
<comment type="function">
    <text evidence="17">Lysosomal dipeptide uniporter that selectively exports lysine, arginine or histidine-containing dipeptides with a net positive charge from the lysosome lumen into the cytosol. Could play a role in a specific type of protein O-glycosylation indirectly regulating macrophages migration and tissue invasion. Also essential for liver homeostasis.</text>
</comment>
<evidence type="ECO:0000256" key="19">
    <source>
        <dbReference type="SAM" id="MobiDB-lite"/>
    </source>
</evidence>
<dbReference type="EMBL" id="JAPDFR010000006">
    <property type="protein sequence ID" value="KAK0385939.1"/>
    <property type="molecule type" value="Genomic_DNA"/>
</dbReference>
<evidence type="ECO:0000256" key="9">
    <source>
        <dbReference type="ARBA" id="ARBA00044899"/>
    </source>
</evidence>
<dbReference type="GO" id="GO:0016020">
    <property type="term" value="C:membrane"/>
    <property type="evidence" value="ECO:0007669"/>
    <property type="project" value="UniProtKB-SubCell"/>
</dbReference>
<evidence type="ECO:0000256" key="2">
    <source>
        <dbReference type="ARBA" id="ARBA00044876"/>
    </source>
</evidence>
<evidence type="ECO:0000313" key="22">
    <source>
        <dbReference type="Proteomes" id="UP001175261"/>
    </source>
</evidence>
<name>A0AA39L6T7_SARSR</name>
<evidence type="ECO:0000256" key="10">
    <source>
        <dbReference type="ARBA" id="ARBA00044900"/>
    </source>
</evidence>
<evidence type="ECO:0000256" key="20">
    <source>
        <dbReference type="SAM" id="Phobius"/>
    </source>
</evidence>
<feature type="transmembrane region" description="Helical" evidence="20">
    <location>
        <begin position="272"/>
        <end position="291"/>
    </location>
</feature>
<dbReference type="Gene3D" id="1.20.1250.20">
    <property type="entry name" value="MFS general substrate transporter like domains"/>
    <property type="match status" value="2"/>
</dbReference>
<evidence type="ECO:0000256" key="6">
    <source>
        <dbReference type="ARBA" id="ARBA00044891"/>
    </source>
</evidence>
<comment type="catalytic activity">
    <reaction evidence="9">
        <text>L-arginyl-L-alpha-amino acid(out) = L-arginyl-L-alpha-amino acid(in)</text>
        <dbReference type="Rhea" id="RHEA:79371"/>
        <dbReference type="ChEBI" id="CHEBI:84315"/>
    </reaction>
</comment>
<dbReference type="PANTHER" id="PTHR23512">
    <property type="entry name" value="MAJOR FACILITATOR SUPERFAMILY DOMAIN-CONTAINING PROTEIN 1"/>
    <property type="match status" value="1"/>
</dbReference>
<comment type="subcellular location">
    <subcellularLocation>
        <location evidence="1">Membrane</location>
        <topology evidence="1">Multi-pass membrane protein</topology>
    </subcellularLocation>
</comment>
<comment type="catalytic activity">
    <reaction evidence="6">
        <text>L-lysyl-L-alpha-amino acid(out) = L-lysyl-L-alpha-amino acid(in)</text>
        <dbReference type="Rhea" id="RHEA:79387"/>
        <dbReference type="ChEBI" id="CHEBI:229965"/>
    </reaction>
</comment>
<evidence type="ECO:0000256" key="3">
    <source>
        <dbReference type="ARBA" id="ARBA00044878"/>
    </source>
</evidence>
<keyword evidence="20" id="KW-1133">Transmembrane helix</keyword>
<keyword evidence="22" id="KW-1185">Reference proteome</keyword>
<organism evidence="21 22">
    <name type="scientific">Sarocladium strictum</name>
    <name type="common">Black bundle disease fungus</name>
    <name type="synonym">Acremonium strictum</name>
    <dbReference type="NCBI Taxonomy" id="5046"/>
    <lineage>
        <taxon>Eukaryota</taxon>
        <taxon>Fungi</taxon>
        <taxon>Dikarya</taxon>
        <taxon>Ascomycota</taxon>
        <taxon>Pezizomycotina</taxon>
        <taxon>Sordariomycetes</taxon>
        <taxon>Hypocreomycetidae</taxon>
        <taxon>Hypocreales</taxon>
        <taxon>Sarocladiaceae</taxon>
        <taxon>Sarocladium</taxon>
    </lineage>
</organism>
<feature type="transmembrane region" description="Helical" evidence="20">
    <location>
        <begin position="443"/>
        <end position="464"/>
    </location>
</feature>
<comment type="catalytic activity">
    <reaction evidence="7">
        <text>L-alpha-aminoacyl-L-lysine(out) = L-alpha-aminoacyl-L-lysine(in)</text>
        <dbReference type="Rhea" id="RHEA:79383"/>
        <dbReference type="ChEBI" id="CHEBI:229966"/>
    </reaction>
</comment>
<comment type="catalytic activity">
    <reaction evidence="4">
        <text>L-alpha-aminoacyl-L-arginine(out) = L-alpha-aminoacyl-L-arginine(in)</text>
        <dbReference type="Rhea" id="RHEA:79367"/>
        <dbReference type="ChEBI" id="CHEBI:229968"/>
    </reaction>
</comment>
<feature type="transmembrane region" description="Helical" evidence="20">
    <location>
        <begin position="365"/>
        <end position="384"/>
    </location>
</feature>
<dbReference type="InterPro" id="IPR036259">
    <property type="entry name" value="MFS_trans_sf"/>
</dbReference>
<feature type="compositionally biased region" description="Polar residues" evidence="19">
    <location>
        <begin position="29"/>
        <end position="41"/>
    </location>
</feature>
<evidence type="ECO:0000256" key="17">
    <source>
        <dbReference type="ARBA" id="ARBA00045709"/>
    </source>
</evidence>
<feature type="transmembrane region" description="Helical" evidence="20">
    <location>
        <begin position="405"/>
        <end position="423"/>
    </location>
</feature>
<comment type="catalytic activity">
    <reaction evidence="5">
        <text>L-alpha-aminoacyl-L-histidine(out) = L-alpha-aminoacyl-L-histidine(in)</text>
        <dbReference type="Rhea" id="RHEA:79375"/>
        <dbReference type="ChEBI" id="CHEBI:229967"/>
    </reaction>
</comment>
<proteinExistence type="predicted"/>
<comment type="catalytic activity">
    <reaction evidence="10">
        <text>L-lysyl-L-lysine(out) = L-lysyl-L-lysine(in)</text>
        <dbReference type="Rhea" id="RHEA:79403"/>
        <dbReference type="ChEBI" id="CHEBI:229956"/>
    </reaction>
</comment>
<protein>
    <recommendedName>
        <fullName evidence="15">Lysosomal dipeptide transporter MFSD1</fullName>
    </recommendedName>
    <alternativeName>
        <fullName evidence="16">Major facilitator superfamily domain-containing protein 1</fullName>
    </alternativeName>
</protein>
<evidence type="ECO:0000256" key="12">
    <source>
        <dbReference type="ARBA" id="ARBA00044912"/>
    </source>
</evidence>
<keyword evidence="20" id="KW-0472">Membrane</keyword>
<feature type="transmembrane region" description="Helical" evidence="20">
    <location>
        <begin position="311"/>
        <end position="332"/>
    </location>
</feature>
<comment type="caution">
    <text evidence="21">The sequence shown here is derived from an EMBL/GenBank/DDBJ whole genome shotgun (WGS) entry which is preliminary data.</text>
</comment>
<feature type="transmembrane region" description="Helical" evidence="20">
    <location>
        <begin position="213"/>
        <end position="236"/>
    </location>
</feature>
<dbReference type="Pfam" id="PF07690">
    <property type="entry name" value="MFS_1"/>
    <property type="match status" value="1"/>
</dbReference>
<dbReference type="InterPro" id="IPR052187">
    <property type="entry name" value="MFSD1"/>
</dbReference>
<dbReference type="SUPFAM" id="SSF103473">
    <property type="entry name" value="MFS general substrate transporter"/>
    <property type="match status" value="1"/>
</dbReference>
<dbReference type="Proteomes" id="UP001175261">
    <property type="component" value="Unassembled WGS sequence"/>
</dbReference>
<evidence type="ECO:0000256" key="4">
    <source>
        <dbReference type="ARBA" id="ARBA00044881"/>
    </source>
</evidence>
<keyword evidence="20" id="KW-0812">Transmembrane</keyword>
<evidence type="ECO:0000256" key="13">
    <source>
        <dbReference type="ARBA" id="ARBA00044919"/>
    </source>
</evidence>
<reference evidence="21" key="1">
    <citation type="submission" date="2022-10" db="EMBL/GenBank/DDBJ databases">
        <title>Determination and structural analysis of whole genome sequence of Sarocladium strictum F4-1.</title>
        <authorList>
            <person name="Hu L."/>
            <person name="Jiang Y."/>
        </authorList>
    </citation>
    <scope>NUCLEOTIDE SEQUENCE</scope>
    <source>
        <strain evidence="21">F4-1</strain>
    </source>
</reference>
<feature type="transmembrane region" description="Helical" evidence="20">
    <location>
        <begin position="495"/>
        <end position="520"/>
    </location>
</feature>
<evidence type="ECO:0000256" key="7">
    <source>
        <dbReference type="ARBA" id="ARBA00044893"/>
    </source>
</evidence>
<evidence type="ECO:0000256" key="16">
    <source>
        <dbReference type="ARBA" id="ARBA00045018"/>
    </source>
</evidence>
<evidence type="ECO:0000256" key="18">
    <source>
        <dbReference type="ARBA" id="ARBA00046376"/>
    </source>
</evidence>
<evidence type="ECO:0000256" key="14">
    <source>
        <dbReference type="ARBA" id="ARBA00044924"/>
    </source>
</evidence>
<comment type="catalytic activity">
    <reaction evidence="12">
        <text>L-histidyl-L-alpha-amino acid(out) = L-histidyl-L-alpha-amino acid(in)</text>
        <dbReference type="Rhea" id="RHEA:79379"/>
        <dbReference type="ChEBI" id="CHEBI:229964"/>
    </reaction>
</comment>
<evidence type="ECO:0000313" key="21">
    <source>
        <dbReference type="EMBL" id="KAK0385939.1"/>
    </source>
</evidence>
<sequence>MADHHNEKRPSEVSSAENGTHDKTLMVTEDSSNPSAPSSVNEKPPPPWQWKLIAVILVTLIRFGGSWASGLNGSLKSVLKKELHIDNTKFALLASCEDFMKTLLMLFTGVFTDRFGGASLLFWGNIVYSIGSILNAAAAQVRSFDFMIGANVIMSLGDISTQVAQYQVFSSWFAPGNGFASTLGLELMVAKCGGLAGTASANAIAKGTGNFAWVYWIAFFVNLFTNVVCGAFYWFIHISKGKYGSIRDPATGEKLRNSAKKLNFKQIFKMPWTLWVIIAYTLFTTGTISVFNTNATELAEQRFKVDSVKAGWYTAILRYGSFGIIPVVAVLTDFYGNRVTFMLITGCGVFIAMTLLNYGNEVSGTIASFAFFAATSTFSALVIIDSIRTVLPDQTTFGTAYALKLLANNSMNVIMAIGAGVIQDHDGNSYDRVVKLFMGISGAALGVSILLAVLTFTTVDFRALQWTRSQRISKGETLNERFSRLYKEDYAKTKFISTSCCIALALLILGSWAAFIWGAATGNNY</sequence>
<comment type="catalytic activity">
    <reaction evidence="2">
        <text>L-lysyl-L-alanine(out) = L-lysyl-L-alanine(in)</text>
        <dbReference type="Rhea" id="RHEA:79399"/>
        <dbReference type="ChEBI" id="CHEBI:229954"/>
    </reaction>
</comment>
<evidence type="ECO:0000256" key="1">
    <source>
        <dbReference type="ARBA" id="ARBA00004141"/>
    </source>
</evidence>
<comment type="catalytic activity">
    <reaction evidence="11">
        <text>L-arginyl-glycine(out) = L-arginyl-glycine(in)</text>
        <dbReference type="Rhea" id="RHEA:79391"/>
        <dbReference type="ChEBI" id="CHEBI:229955"/>
    </reaction>
</comment>
<feature type="compositionally biased region" description="Basic and acidic residues" evidence="19">
    <location>
        <begin position="1"/>
        <end position="11"/>
    </location>
</feature>
<accession>A0AA39L6T7</accession>
<feature type="transmembrane region" description="Helical" evidence="20">
    <location>
        <begin position="339"/>
        <end position="359"/>
    </location>
</feature>
<comment type="subunit">
    <text evidence="18">Homodimer. Interacts with lysosomal protein GLMP (via lumenal domain); the interaction starts while both proteins are still in the endoplasmic reticulum and is required for stabilization of MFSD1 in lysosomes but has no direct effect on its targeting to lysosomes or transporter activity.</text>
</comment>
<dbReference type="InterPro" id="IPR011701">
    <property type="entry name" value="MFS"/>
</dbReference>
<gene>
    <name evidence="21" type="ORF">NLU13_7114</name>
</gene>
<comment type="catalytic activity">
    <reaction evidence="14">
        <text>L-lysyl-glycine(out) = L-lysyl-glycine(in)</text>
        <dbReference type="Rhea" id="RHEA:79407"/>
        <dbReference type="ChEBI" id="CHEBI:191202"/>
    </reaction>
</comment>
<evidence type="ECO:0000256" key="11">
    <source>
        <dbReference type="ARBA" id="ARBA00044903"/>
    </source>
</evidence>
<comment type="catalytic activity">
    <reaction evidence="13">
        <text>L-alanyl-L-lysine(out) = L-alanyl-L-lysine(in)</text>
        <dbReference type="Rhea" id="RHEA:79415"/>
        <dbReference type="ChEBI" id="CHEBI:192470"/>
    </reaction>
</comment>
<dbReference type="PANTHER" id="PTHR23512:SF12">
    <property type="entry name" value="TRANSPORTER, PUTATIVE (AFU_ORTHOLOGUE AFUA_4G00260)-RELATED"/>
    <property type="match status" value="1"/>
</dbReference>